<name>A0A235ER78_9BURK</name>
<comment type="caution">
    <text evidence="1">The sequence shown here is derived from an EMBL/GenBank/DDBJ whole genome shotgun (WGS) entry which is preliminary data.</text>
</comment>
<evidence type="ECO:0000313" key="1">
    <source>
        <dbReference type="EMBL" id="OYD51293.1"/>
    </source>
</evidence>
<dbReference type="Pfam" id="PF06041">
    <property type="entry name" value="DUF924"/>
    <property type="match status" value="1"/>
</dbReference>
<dbReference type="AlphaFoldDB" id="A0A235ER78"/>
<proteinExistence type="predicted"/>
<reference evidence="1 2" key="1">
    <citation type="submission" date="2017-07" db="EMBL/GenBank/DDBJ databases">
        <title>Acidovorax KNDSW TSA 6 genome sequence and assembly.</title>
        <authorList>
            <person name="Mayilraj S."/>
        </authorList>
    </citation>
    <scope>NUCLEOTIDE SEQUENCE [LARGE SCALE GENOMIC DNA]</scope>
    <source>
        <strain evidence="1 2">KNDSW-TSA6</strain>
    </source>
</reference>
<dbReference type="Gene3D" id="1.25.40.10">
    <property type="entry name" value="Tetratricopeptide repeat domain"/>
    <property type="match status" value="1"/>
</dbReference>
<protein>
    <recommendedName>
        <fullName evidence="3">DUF924 domain-containing protein</fullName>
    </recommendedName>
</protein>
<organism evidence="1 2">
    <name type="scientific">Acidovorax kalamii</name>
    <dbReference type="NCBI Taxonomy" id="2004485"/>
    <lineage>
        <taxon>Bacteria</taxon>
        <taxon>Pseudomonadati</taxon>
        <taxon>Pseudomonadota</taxon>
        <taxon>Betaproteobacteria</taxon>
        <taxon>Burkholderiales</taxon>
        <taxon>Comamonadaceae</taxon>
        <taxon>Acidovorax</taxon>
    </lineage>
</organism>
<dbReference type="InterPro" id="IPR010323">
    <property type="entry name" value="DUF924"/>
</dbReference>
<evidence type="ECO:0000313" key="2">
    <source>
        <dbReference type="Proteomes" id="UP000215441"/>
    </source>
</evidence>
<sequence length="179" mass="20173">MQAHDILHFWFEELTPAQHFAQSDALDAQIRTRFGATWQAARQCELWTWRATPLGRLAEILVLDQFSRNLHRGSPLAFAQDAQALALAQELVAGGHDAALTPAQRAFAYMPYMHSESAAIHAQALVLFDQPGLENNLQFEVRHRDIIARFGRYPHRNAVLGRNSTPEELAFLQQPGSSF</sequence>
<dbReference type="Proteomes" id="UP000215441">
    <property type="component" value="Unassembled WGS sequence"/>
</dbReference>
<dbReference type="SUPFAM" id="SSF48452">
    <property type="entry name" value="TPR-like"/>
    <property type="match status" value="1"/>
</dbReference>
<evidence type="ECO:0008006" key="3">
    <source>
        <dbReference type="Google" id="ProtNLM"/>
    </source>
</evidence>
<accession>A0A235ER78</accession>
<dbReference type="Gene3D" id="1.20.58.320">
    <property type="entry name" value="TPR-like"/>
    <property type="match status" value="1"/>
</dbReference>
<dbReference type="RefSeq" id="WP_094287246.1">
    <property type="nucleotide sequence ID" value="NZ_NOIG01000004.1"/>
</dbReference>
<dbReference type="InterPro" id="IPR011990">
    <property type="entry name" value="TPR-like_helical_dom_sf"/>
</dbReference>
<dbReference type="OrthoDB" id="7593450at2"/>
<keyword evidence="2" id="KW-1185">Reference proteome</keyword>
<gene>
    <name evidence="1" type="ORF">CBY09_05555</name>
</gene>
<dbReference type="EMBL" id="NOIG01000004">
    <property type="protein sequence ID" value="OYD51293.1"/>
    <property type="molecule type" value="Genomic_DNA"/>
</dbReference>